<dbReference type="AlphaFoldDB" id="A0A926VNN1"/>
<evidence type="ECO:0000313" key="4">
    <source>
        <dbReference type="Proteomes" id="UP000641646"/>
    </source>
</evidence>
<name>A0A926VNN1_9CYAN</name>
<comment type="subcellular location">
    <subcellularLocation>
        <location evidence="1">Secreted</location>
    </subcellularLocation>
</comment>
<sequence>MTLPLNTYFDENFYRLNNLDVFGAILKGQITSAYDHFVQFGARENRTPSQVFNGNYYLSLYPDVATAVNNNTFRSGYDHFLQFGAREGRDPIPEFNSGYYLRRYPDIAPAVNNGTLRSAYDHFLQYGTREGRDPSTLFNTSLYLSQNPDVAAAVSRGETSAFEHYILYGKNENRPGVLTNSFNIQFDYSFDTNGFFNNSERRTLLEAAADVWESYIQDEFTNVRAGTKFSLANPQNGAFEEVTLTSDIDDLRIYLGAAPTPFGDATDALAASSVEGYDADGSIYNARLNGSKFQPFVGNLSFSSATNWFFDPTPNTSNDIPNGTTDFFSVALHEIGHILGIGPSAIFQQLGAGASFKGPNAVAANGGQPVPLEEDLGHVKNGVLSDGQPVLMDPTYPNTRIAPTRLDLALLADIGYRIPNFQPQGSLLPISTSNDDTIFGTVLSDVINGNAGKDYLLGDAGVDLLRGGADDDIVSGEDGDDILFGDRGNDQVSGGLGDDLLIGGPGNDDLFGGAGRDRFIFEAGQDRIGDFVAADDIVQVARSLGFTSGANVFGAITSSGSTDDGGRFSIVTLSAENIITIFHNGALTAANFTVV</sequence>
<dbReference type="InterPro" id="IPR001343">
    <property type="entry name" value="Hemolysn_Ca-bd"/>
</dbReference>
<dbReference type="PRINTS" id="PR00313">
    <property type="entry name" value="CABNDNGRPT"/>
</dbReference>
<dbReference type="InterPro" id="IPR018511">
    <property type="entry name" value="Hemolysin-typ_Ca-bd_CS"/>
</dbReference>
<dbReference type="Proteomes" id="UP000641646">
    <property type="component" value="Unassembled WGS sequence"/>
</dbReference>
<keyword evidence="2" id="KW-0964">Secreted</keyword>
<protein>
    <submittedName>
        <fullName evidence="3">Uncharacterized protein</fullName>
    </submittedName>
</protein>
<dbReference type="InterPro" id="IPR024079">
    <property type="entry name" value="MetalloPept_cat_dom_sf"/>
</dbReference>
<dbReference type="GO" id="GO:0008237">
    <property type="term" value="F:metallopeptidase activity"/>
    <property type="evidence" value="ECO:0007669"/>
    <property type="project" value="InterPro"/>
</dbReference>
<accession>A0A926VNN1</accession>
<gene>
    <name evidence="3" type="ORF">H6G03_34835</name>
</gene>
<dbReference type="PROSITE" id="PS00330">
    <property type="entry name" value="HEMOLYSIN_CALCIUM"/>
    <property type="match status" value="1"/>
</dbReference>
<dbReference type="RefSeq" id="WP_190475241.1">
    <property type="nucleotide sequence ID" value="NZ_JACJPW010000173.1"/>
</dbReference>
<dbReference type="Gene3D" id="3.40.390.10">
    <property type="entry name" value="Collagenase (Catalytic Domain)"/>
    <property type="match status" value="1"/>
</dbReference>
<dbReference type="Pfam" id="PF00353">
    <property type="entry name" value="HemolysinCabind"/>
    <property type="match status" value="2"/>
</dbReference>
<reference evidence="3" key="1">
    <citation type="journal article" date="2015" name="ISME J.">
        <title>Draft Genome Sequence of Streptomyces incarnatus NRRL8089, which Produces the Nucleoside Antibiotic Sinefungin.</title>
        <authorList>
            <person name="Oshima K."/>
            <person name="Hattori M."/>
            <person name="Shimizu H."/>
            <person name="Fukuda K."/>
            <person name="Nemoto M."/>
            <person name="Inagaki K."/>
            <person name="Tamura T."/>
        </authorList>
    </citation>
    <scope>NUCLEOTIDE SEQUENCE</scope>
    <source>
        <strain evidence="3">FACHB-1375</strain>
    </source>
</reference>
<reference evidence="3" key="2">
    <citation type="submission" date="2020-08" db="EMBL/GenBank/DDBJ databases">
        <authorList>
            <person name="Chen M."/>
            <person name="Teng W."/>
            <person name="Zhao L."/>
            <person name="Hu C."/>
            <person name="Zhou Y."/>
            <person name="Han B."/>
            <person name="Song L."/>
            <person name="Shu W."/>
        </authorList>
    </citation>
    <scope>NUCLEOTIDE SEQUENCE</scope>
    <source>
        <strain evidence="3">FACHB-1375</strain>
    </source>
</reference>
<dbReference type="SUPFAM" id="SSF55486">
    <property type="entry name" value="Metalloproteases ('zincins'), catalytic domain"/>
    <property type="match status" value="2"/>
</dbReference>
<comment type="caution">
    <text evidence="3">The sequence shown here is derived from an EMBL/GenBank/DDBJ whole genome shotgun (WGS) entry which is preliminary data.</text>
</comment>
<dbReference type="GO" id="GO:0005576">
    <property type="term" value="C:extracellular region"/>
    <property type="evidence" value="ECO:0007669"/>
    <property type="project" value="UniProtKB-SubCell"/>
</dbReference>
<evidence type="ECO:0000256" key="2">
    <source>
        <dbReference type="ARBA" id="ARBA00022525"/>
    </source>
</evidence>
<evidence type="ECO:0000313" key="3">
    <source>
        <dbReference type="EMBL" id="MBD2186177.1"/>
    </source>
</evidence>
<dbReference type="InterPro" id="IPR050557">
    <property type="entry name" value="RTX_toxin/Mannuronan_C5-epim"/>
</dbReference>
<dbReference type="SUPFAM" id="SSF51120">
    <property type="entry name" value="beta-Roll"/>
    <property type="match status" value="1"/>
</dbReference>
<dbReference type="PANTHER" id="PTHR38340">
    <property type="entry name" value="S-LAYER PROTEIN"/>
    <property type="match status" value="1"/>
</dbReference>
<dbReference type="Gene3D" id="2.150.10.10">
    <property type="entry name" value="Serralysin-like metalloprotease, C-terminal"/>
    <property type="match status" value="2"/>
</dbReference>
<dbReference type="PANTHER" id="PTHR38340:SF1">
    <property type="entry name" value="S-LAYER PROTEIN"/>
    <property type="match status" value="1"/>
</dbReference>
<proteinExistence type="predicted"/>
<dbReference type="InterPro" id="IPR011049">
    <property type="entry name" value="Serralysin-like_metalloprot_C"/>
</dbReference>
<organism evidence="3 4">
    <name type="scientific">Aerosakkonema funiforme FACHB-1375</name>
    <dbReference type="NCBI Taxonomy" id="2949571"/>
    <lineage>
        <taxon>Bacteria</taxon>
        <taxon>Bacillati</taxon>
        <taxon>Cyanobacteriota</taxon>
        <taxon>Cyanophyceae</taxon>
        <taxon>Oscillatoriophycideae</taxon>
        <taxon>Aerosakkonematales</taxon>
        <taxon>Aerosakkonemataceae</taxon>
        <taxon>Aerosakkonema</taxon>
    </lineage>
</organism>
<evidence type="ECO:0000256" key="1">
    <source>
        <dbReference type="ARBA" id="ARBA00004613"/>
    </source>
</evidence>
<keyword evidence="4" id="KW-1185">Reference proteome</keyword>
<dbReference type="EMBL" id="JACJPW010000173">
    <property type="protein sequence ID" value="MBD2186177.1"/>
    <property type="molecule type" value="Genomic_DNA"/>
</dbReference>
<dbReference type="GO" id="GO:0005509">
    <property type="term" value="F:calcium ion binding"/>
    <property type="evidence" value="ECO:0007669"/>
    <property type="project" value="InterPro"/>
</dbReference>